<evidence type="ECO:0000256" key="2">
    <source>
        <dbReference type="ARBA" id="ARBA00022448"/>
    </source>
</evidence>
<feature type="transmembrane region" description="Helical" evidence="7">
    <location>
        <begin position="310"/>
        <end position="332"/>
    </location>
</feature>
<dbReference type="Proteomes" id="UP000185696">
    <property type="component" value="Unassembled WGS sequence"/>
</dbReference>
<feature type="domain" description="Major facilitator superfamily (MFS) profile" evidence="8">
    <location>
        <begin position="1"/>
        <end position="192"/>
    </location>
</feature>
<reference evidence="9 10" key="1">
    <citation type="submission" date="2016-12" db="EMBL/GenBank/DDBJ databases">
        <title>The draft genome sequence of Actinophytocola xinjiangensis.</title>
        <authorList>
            <person name="Wang W."/>
            <person name="Yuan L."/>
        </authorList>
    </citation>
    <scope>NUCLEOTIDE SEQUENCE [LARGE SCALE GENOMIC DNA]</scope>
    <source>
        <strain evidence="9 10">CGMCC 4.4663</strain>
    </source>
</reference>
<feature type="transmembrane region" description="Helical" evidence="7">
    <location>
        <begin position="139"/>
        <end position="163"/>
    </location>
</feature>
<proteinExistence type="predicted"/>
<dbReference type="CDD" id="cd06173">
    <property type="entry name" value="MFS_MefA_like"/>
    <property type="match status" value="1"/>
</dbReference>
<dbReference type="PANTHER" id="PTHR23513">
    <property type="entry name" value="INTEGRAL MEMBRANE EFFLUX PROTEIN-RELATED"/>
    <property type="match status" value="1"/>
</dbReference>
<dbReference type="GO" id="GO:0022857">
    <property type="term" value="F:transmembrane transporter activity"/>
    <property type="evidence" value="ECO:0007669"/>
    <property type="project" value="InterPro"/>
</dbReference>
<evidence type="ECO:0000256" key="3">
    <source>
        <dbReference type="ARBA" id="ARBA00022475"/>
    </source>
</evidence>
<keyword evidence="10" id="KW-1185">Reference proteome</keyword>
<keyword evidence="4 7" id="KW-0812">Transmembrane</keyword>
<dbReference type="GO" id="GO:0005886">
    <property type="term" value="C:plasma membrane"/>
    <property type="evidence" value="ECO:0007669"/>
    <property type="project" value="UniProtKB-SubCell"/>
</dbReference>
<feature type="transmembrane region" description="Helical" evidence="7">
    <location>
        <begin position="344"/>
        <end position="368"/>
    </location>
</feature>
<feature type="domain" description="Major facilitator superfamily (MFS) profile" evidence="8">
    <location>
        <begin position="219"/>
        <end position="423"/>
    </location>
</feature>
<dbReference type="Gene3D" id="1.20.1250.20">
    <property type="entry name" value="MFS general substrate transporter like domains"/>
    <property type="match status" value="1"/>
</dbReference>
<keyword evidence="5 7" id="KW-1133">Transmembrane helix</keyword>
<feature type="transmembrane region" description="Helical" evidence="7">
    <location>
        <begin position="44"/>
        <end position="68"/>
    </location>
</feature>
<evidence type="ECO:0000256" key="5">
    <source>
        <dbReference type="ARBA" id="ARBA00022989"/>
    </source>
</evidence>
<evidence type="ECO:0000259" key="8">
    <source>
        <dbReference type="PROSITE" id="PS50850"/>
    </source>
</evidence>
<dbReference type="OrthoDB" id="9775268at2"/>
<dbReference type="EMBL" id="MSIF01000009">
    <property type="protein sequence ID" value="OLF09337.1"/>
    <property type="molecule type" value="Genomic_DNA"/>
</dbReference>
<evidence type="ECO:0000256" key="4">
    <source>
        <dbReference type="ARBA" id="ARBA00022692"/>
    </source>
</evidence>
<dbReference type="RefSeq" id="WP_075134330.1">
    <property type="nucleotide sequence ID" value="NZ_MSIF01000009.1"/>
</dbReference>
<dbReference type="InterPro" id="IPR036259">
    <property type="entry name" value="MFS_trans_sf"/>
</dbReference>
<dbReference type="PANTHER" id="PTHR23513:SF11">
    <property type="entry name" value="STAPHYLOFERRIN A TRANSPORTER"/>
    <property type="match status" value="1"/>
</dbReference>
<evidence type="ECO:0000313" key="9">
    <source>
        <dbReference type="EMBL" id="OLF09337.1"/>
    </source>
</evidence>
<dbReference type="Pfam" id="PF05977">
    <property type="entry name" value="MFS_3"/>
    <property type="match status" value="1"/>
</dbReference>
<keyword evidence="2" id="KW-0813">Transport</keyword>
<name>A0A7Z0WKA6_9PSEU</name>
<evidence type="ECO:0000256" key="6">
    <source>
        <dbReference type="ARBA" id="ARBA00023136"/>
    </source>
</evidence>
<keyword evidence="6 7" id="KW-0472">Membrane</keyword>
<dbReference type="SUPFAM" id="SSF103473">
    <property type="entry name" value="MFS general substrate transporter"/>
    <property type="match status" value="1"/>
</dbReference>
<feature type="transmembrane region" description="Helical" evidence="7">
    <location>
        <begin position="254"/>
        <end position="274"/>
    </location>
</feature>
<feature type="transmembrane region" description="Helical" evidence="7">
    <location>
        <begin position="219"/>
        <end position="248"/>
    </location>
</feature>
<gene>
    <name evidence="9" type="ORF">BLA60_19365</name>
</gene>
<organism evidence="9 10">
    <name type="scientific">Actinophytocola xinjiangensis</name>
    <dbReference type="NCBI Taxonomy" id="485602"/>
    <lineage>
        <taxon>Bacteria</taxon>
        <taxon>Bacillati</taxon>
        <taxon>Actinomycetota</taxon>
        <taxon>Actinomycetes</taxon>
        <taxon>Pseudonocardiales</taxon>
        <taxon>Pseudonocardiaceae</taxon>
    </lineage>
</organism>
<accession>A0A7Z0WKA6</accession>
<feature type="transmembrane region" description="Helical" evidence="7">
    <location>
        <begin position="286"/>
        <end position="304"/>
    </location>
</feature>
<dbReference type="AlphaFoldDB" id="A0A7Z0WKA6"/>
<dbReference type="InterPro" id="IPR010290">
    <property type="entry name" value="TM_effector"/>
</dbReference>
<evidence type="ECO:0000256" key="1">
    <source>
        <dbReference type="ARBA" id="ARBA00004651"/>
    </source>
</evidence>
<evidence type="ECO:0000256" key="7">
    <source>
        <dbReference type="SAM" id="Phobius"/>
    </source>
</evidence>
<protein>
    <submittedName>
        <fullName evidence="9">MFS transporter</fullName>
    </submittedName>
</protein>
<feature type="transmembrane region" description="Helical" evidence="7">
    <location>
        <begin position="374"/>
        <end position="395"/>
    </location>
</feature>
<comment type="caution">
    <text evidence="9">The sequence shown here is derived from an EMBL/GenBank/DDBJ whole genome shotgun (WGS) entry which is preliminary data.</text>
</comment>
<sequence>MFGSLRVRNYRLFASGQVISNVGTWMQRIAQDWLVLELSGYDPVALGVAAALQFLPTLLFTLWAGVLADRHDKRMMLILVQSGMAACALALGLLDVTGLVVLWHVYLLCFVFGMFTAVDPPVRQAFVGEMVGKDNITNAVALNSSMFNLARVVGPAIAGVMIIWTGTGWVFLVNAVTTLAVITNLARMNPAELERQPKPASRRGQLREALRYVRTRPDILTVLVMVFFVSTFAFTFFTTLAIAAANVFHREADGYGLLSTLLAVGSLTGSLLAVRRSTRRAPGMRLLIGSAFVFGLLEALTGLMPSYLLFGLALIPTGIAMITFMNTANSVVQLATTPEMRGRVMALYMLVFIGGNPVGAPMTGWLAAEFGGRSPFVIGGVIAALAAVACGVYLGRRGGLITRLRRSRVVAGSEVSREEPAQV</sequence>
<dbReference type="PROSITE" id="PS50850">
    <property type="entry name" value="MFS"/>
    <property type="match status" value="2"/>
</dbReference>
<evidence type="ECO:0000313" key="10">
    <source>
        <dbReference type="Proteomes" id="UP000185696"/>
    </source>
</evidence>
<dbReference type="InterPro" id="IPR020846">
    <property type="entry name" value="MFS_dom"/>
</dbReference>
<keyword evidence="3" id="KW-1003">Cell membrane</keyword>
<comment type="subcellular location">
    <subcellularLocation>
        <location evidence="1">Cell membrane</location>
        <topology evidence="1">Multi-pass membrane protein</topology>
    </subcellularLocation>
</comment>